<dbReference type="EMBL" id="SPHZ02000010">
    <property type="protein sequence ID" value="KAF0895655.1"/>
    <property type="molecule type" value="Genomic_DNA"/>
</dbReference>
<accession>A0A6G1C4S3</accession>
<comment type="caution">
    <text evidence="2">The sequence shown here is derived from an EMBL/GenBank/DDBJ whole genome shotgun (WGS) entry which is preliminary data.</text>
</comment>
<protein>
    <submittedName>
        <fullName evidence="2">Uncharacterized protein</fullName>
    </submittedName>
</protein>
<feature type="region of interest" description="Disordered" evidence="1">
    <location>
        <begin position="1"/>
        <end position="45"/>
    </location>
</feature>
<evidence type="ECO:0000256" key="1">
    <source>
        <dbReference type="SAM" id="MobiDB-lite"/>
    </source>
</evidence>
<dbReference type="Proteomes" id="UP000479710">
    <property type="component" value="Unassembled WGS sequence"/>
</dbReference>
<evidence type="ECO:0000313" key="2">
    <source>
        <dbReference type="EMBL" id="KAF0895655.1"/>
    </source>
</evidence>
<evidence type="ECO:0000313" key="3">
    <source>
        <dbReference type="Proteomes" id="UP000479710"/>
    </source>
</evidence>
<name>A0A6G1C4S3_9ORYZ</name>
<feature type="region of interest" description="Disordered" evidence="1">
    <location>
        <begin position="76"/>
        <end position="100"/>
    </location>
</feature>
<reference evidence="2 3" key="1">
    <citation type="submission" date="2019-11" db="EMBL/GenBank/DDBJ databases">
        <title>Whole genome sequence of Oryza granulata.</title>
        <authorList>
            <person name="Li W."/>
        </authorList>
    </citation>
    <scope>NUCLEOTIDE SEQUENCE [LARGE SCALE GENOMIC DNA]</scope>
    <source>
        <strain evidence="3">cv. Menghai</strain>
        <tissue evidence="2">Leaf</tissue>
    </source>
</reference>
<gene>
    <name evidence="2" type="ORF">E2562_014274</name>
</gene>
<dbReference type="AlphaFoldDB" id="A0A6G1C4S3"/>
<sequence length="136" mass="14640">MRTRRAGEHGAEPQAGGSAGWPFAAFRRRVSTPHPSPPARRNAPSRARLVCPFPAWCPGGRGALGRMHVAPARQHVLPGPDARGESVGPGVGRSAGVRAHHPPPRYRLLLDLLVAARWPCWSRGFGTEARRAHFAA</sequence>
<keyword evidence="3" id="KW-1185">Reference proteome</keyword>
<organism evidence="2 3">
    <name type="scientific">Oryza meyeriana var. granulata</name>
    <dbReference type="NCBI Taxonomy" id="110450"/>
    <lineage>
        <taxon>Eukaryota</taxon>
        <taxon>Viridiplantae</taxon>
        <taxon>Streptophyta</taxon>
        <taxon>Embryophyta</taxon>
        <taxon>Tracheophyta</taxon>
        <taxon>Spermatophyta</taxon>
        <taxon>Magnoliopsida</taxon>
        <taxon>Liliopsida</taxon>
        <taxon>Poales</taxon>
        <taxon>Poaceae</taxon>
        <taxon>BOP clade</taxon>
        <taxon>Oryzoideae</taxon>
        <taxon>Oryzeae</taxon>
        <taxon>Oryzinae</taxon>
        <taxon>Oryza</taxon>
        <taxon>Oryza meyeriana</taxon>
    </lineage>
</organism>
<feature type="compositionally biased region" description="Basic and acidic residues" evidence="1">
    <location>
        <begin position="1"/>
        <end position="11"/>
    </location>
</feature>
<proteinExistence type="predicted"/>